<protein>
    <recommendedName>
        <fullName evidence="4">Stress response protein</fullName>
    </recommendedName>
</protein>
<evidence type="ECO:0008006" key="4">
    <source>
        <dbReference type="Google" id="ProtNLM"/>
    </source>
</evidence>
<dbReference type="AlphaFoldDB" id="A0A2S8B2V8"/>
<evidence type="ECO:0000313" key="3">
    <source>
        <dbReference type="Proteomes" id="UP000238954"/>
    </source>
</evidence>
<comment type="caution">
    <text evidence="2">The sequence shown here is derived from an EMBL/GenBank/DDBJ whole genome shotgun (WGS) entry which is preliminary data.</text>
</comment>
<proteinExistence type="predicted"/>
<evidence type="ECO:0000313" key="2">
    <source>
        <dbReference type="EMBL" id="PQM26734.1"/>
    </source>
</evidence>
<accession>A0A2S8B2V8</accession>
<dbReference type="RefSeq" id="WP_106000104.1">
    <property type="nucleotide sequence ID" value="NZ_CM009578.1"/>
</dbReference>
<sequence length="456" mass="49214">MSDIPDFLTAGEAARLFPVLSENSKEGRTLSIFLACLENVGEFGRVLLGGLGAKAGARAKIDTFTEVVLKKTSPDKSERPDGLIMLRNGGKVWTALVEAKVGTNDLTNAQIEGYLALARINGIDAVITLSNQFTALPTHHPLTINSSLTKKVGLFHWSWGYVITQAQLLREQGAVADREQQILLAELQRFLLHGSSGVKEYDQMPAAWSEICAQVAAGAGVPAKHPLAQDVVGGWHQALDRMIATLSRQIGKQVKLTLSGDEASDPAKRLKGALASLSAGNCLKTEIAIPGAAARIQIAADLPKRTLAFGMRLKAPADKKSTKARLSWLLRQLASAEPTDLYVRLGWPGSSPSTQYPLSALRADLDIASQDRPGMAPHAFDVLLVRDLGGKFSQRKNFVSELLQVASQYHANVGEHLIAWQAKPPKISEDRRTPGSVSTEAMRDEIEQEALQRSGA</sequence>
<evidence type="ECO:0000256" key="1">
    <source>
        <dbReference type="SAM" id="MobiDB-lite"/>
    </source>
</evidence>
<name>A0A2S8B2V8_9SPHN</name>
<reference evidence="3" key="1">
    <citation type="submission" date="2017-11" db="EMBL/GenBank/DDBJ databases">
        <title>The complete genome sequence of Sphingopyxis pomeranensis sp. nov. strain WS5A3p.</title>
        <authorList>
            <person name="Kaminski M.A."/>
        </authorList>
    </citation>
    <scope>NUCLEOTIDE SEQUENCE [LARGE SCALE GENOMIC DNA]</scope>
    <source>
        <strain evidence="3">WS5A3p</strain>
    </source>
</reference>
<dbReference type="EMBL" id="PHFW01000003">
    <property type="protein sequence ID" value="PQM26734.1"/>
    <property type="molecule type" value="Genomic_DNA"/>
</dbReference>
<keyword evidence="3" id="KW-1185">Reference proteome</keyword>
<dbReference type="OrthoDB" id="56224at2"/>
<dbReference type="Proteomes" id="UP000238954">
    <property type="component" value="Chromosome"/>
</dbReference>
<gene>
    <name evidence="2" type="ORF">CVO77_17175</name>
</gene>
<feature type="region of interest" description="Disordered" evidence="1">
    <location>
        <begin position="425"/>
        <end position="456"/>
    </location>
</feature>
<organism evidence="2 3">
    <name type="scientific">Sphingopyxis lindanitolerans</name>
    <dbReference type="NCBI Taxonomy" id="2054227"/>
    <lineage>
        <taxon>Bacteria</taxon>
        <taxon>Pseudomonadati</taxon>
        <taxon>Pseudomonadota</taxon>
        <taxon>Alphaproteobacteria</taxon>
        <taxon>Sphingomonadales</taxon>
        <taxon>Sphingomonadaceae</taxon>
        <taxon>Sphingopyxis</taxon>
    </lineage>
</organism>